<dbReference type="Proteomes" id="UP000572051">
    <property type="component" value="Unassembled WGS sequence"/>
</dbReference>
<dbReference type="FunFam" id="1.25.40.340:FF:000002">
    <property type="entry name" value="Dihydroxyacetone kinase, L subunit"/>
    <property type="match status" value="1"/>
</dbReference>
<evidence type="ECO:0000256" key="2">
    <source>
        <dbReference type="ARBA" id="ARBA00022777"/>
    </source>
</evidence>
<evidence type="ECO:0000313" key="6">
    <source>
        <dbReference type="Proteomes" id="UP000572051"/>
    </source>
</evidence>
<dbReference type="NCBIfam" id="TIGR02365">
    <property type="entry name" value="dha_L_ycgS"/>
    <property type="match status" value="1"/>
</dbReference>
<gene>
    <name evidence="5" type="ORF">HNR10_005893</name>
</gene>
<accession>A0A7Z0JDG5</accession>
<dbReference type="SUPFAM" id="SSF101473">
    <property type="entry name" value="DhaL-like"/>
    <property type="match status" value="1"/>
</dbReference>
<keyword evidence="6" id="KW-1185">Reference proteome</keyword>
<dbReference type="GO" id="GO:0005829">
    <property type="term" value="C:cytosol"/>
    <property type="evidence" value="ECO:0007669"/>
    <property type="project" value="TreeGrafter"/>
</dbReference>
<comment type="caution">
    <text evidence="5">The sequence shown here is derived from an EMBL/GenBank/DDBJ whole genome shotgun (WGS) entry which is preliminary data.</text>
</comment>
<dbReference type="InterPro" id="IPR004007">
    <property type="entry name" value="DhaL_dom"/>
</dbReference>
<feature type="compositionally biased region" description="Basic and acidic residues" evidence="3">
    <location>
        <begin position="150"/>
        <end position="161"/>
    </location>
</feature>
<dbReference type="GO" id="GO:0019563">
    <property type="term" value="P:glycerol catabolic process"/>
    <property type="evidence" value="ECO:0007669"/>
    <property type="project" value="TreeGrafter"/>
</dbReference>
<dbReference type="RefSeq" id="WP_179829200.1">
    <property type="nucleotide sequence ID" value="NZ_JACCFS010000001.1"/>
</dbReference>
<organism evidence="5 6">
    <name type="scientific">Nocardiopsis aegyptia</name>
    <dbReference type="NCBI Taxonomy" id="220378"/>
    <lineage>
        <taxon>Bacteria</taxon>
        <taxon>Bacillati</taxon>
        <taxon>Actinomycetota</taxon>
        <taxon>Actinomycetes</taxon>
        <taxon>Streptosporangiales</taxon>
        <taxon>Nocardiopsidaceae</taxon>
        <taxon>Nocardiopsis</taxon>
    </lineage>
</organism>
<dbReference type="AlphaFoldDB" id="A0A7Z0JDG5"/>
<evidence type="ECO:0000313" key="5">
    <source>
        <dbReference type="EMBL" id="NYJ38012.1"/>
    </source>
</evidence>
<feature type="region of interest" description="Disordered" evidence="3">
    <location>
        <begin position="143"/>
        <end position="173"/>
    </location>
</feature>
<dbReference type="Pfam" id="PF02734">
    <property type="entry name" value="Dak2"/>
    <property type="match status" value="1"/>
</dbReference>
<dbReference type="GO" id="GO:0004371">
    <property type="term" value="F:glycerone kinase activity"/>
    <property type="evidence" value="ECO:0007669"/>
    <property type="project" value="InterPro"/>
</dbReference>
<dbReference type="SMART" id="SM01120">
    <property type="entry name" value="Dak2"/>
    <property type="match status" value="1"/>
</dbReference>
<dbReference type="PROSITE" id="PS51480">
    <property type="entry name" value="DHAL"/>
    <property type="match status" value="1"/>
</dbReference>
<evidence type="ECO:0000256" key="1">
    <source>
        <dbReference type="ARBA" id="ARBA00022679"/>
    </source>
</evidence>
<dbReference type="InterPro" id="IPR012737">
    <property type="entry name" value="DhaK_L_YcgS"/>
</dbReference>
<feature type="domain" description="DhaL" evidence="4">
    <location>
        <begin position="8"/>
        <end position="207"/>
    </location>
</feature>
<dbReference type="InterPro" id="IPR050861">
    <property type="entry name" value="Dihydroxyacetone_Kinase"/>
</dbReference>
<protein>
    <submittedName>
        <fullName evidence="5">Dihydroxyacetone kinase phosphoprotein-dependent L subunit</fullName>
    </submittedName>
</protein>
<dbReference type="PANTHER" id="PTHR28629:SF4">
    <property type="entry name" value="TRIOKINASE_FMN CYCLASE"/>
    <property type="match status" value="1"/>
</dbReference>
<sequence>MADQISPAHADLWVRGFAAAITDADDHLTDLDRRSGDGDFGTNMVTGLRRALAALPEDPDSPGAPFQALSDTFLSHSGGTSGPLFGMWFRDFAKAGNGTPALTLAGVAEAAERGWATVTRLGSAKVGDRTMVDAIAPAAESLGRSAAEGRSLEEGLRKAAEAAESGAQGTSELLGRKGRTSYVGDAALGAPDPGAVAIGLFFRAAHASVTQGADGADEANGPG</sequence>
<name>A0A7Z0JDG5_9ACTN</name>
<evidence type="ECO:0000259" key="4">
    <source>
        <dbReference type="PROSITE" id="PS51480"/>
    </source>
</evidence>
<dbReference type="InterPro" id="IPR036117">
    <property type="entry name" value="DhaL_dom_sf"/>
</dbReference>
<reference evidence="5 6" key="1">
    <citation type="submission" date="2020-07" db="EMBL/GenBank/DDBJ databases">
        <title>Sequencing the genomes of 1000 actinobacteria strains.</title>
        <authorList>
            <person name="Klenk H.-P."/>
        </authorList>
    </citation>
    <scope>NUCLEOTIDE SEQUENCE [LARGE SCALE GENOMIC DNA]</scope>
    <source>
        <strain evidence="5 6">DSM 44442</strain>
    </source>
</reference>
<keyword evidence="2 5" id="KW-0418">Kinase</keyword>
<dbReference type="PANTHER" id="PTHR28629">
    <property type="entry name" value="TRIOKINASE/FMN CYCLASE"/>
    <property type="match status" value="1"/>
</dbReference>
<proteinExistence type="predicted"/>
<evidence type="ECO:0000256" key="3">
    <source>
        <dbReference type="SAM" id="MobiDB-lite"/>
    </source>
</evidence>
<dbReference type="EMBL" id="JACCFS010000001">
    <property type="protein sequence ID" value="NYJ38012.1"/>
    <property type="molecule type" value="Genomic_DNA"/>
</dbReference>
<dbReference type="Gene3D" id="1.25.40.340">
    <property type="match status" value="1"/>
</dbReference>
<keyword evidence="1" id="KW-0808">Transferase</keyword>